<keyword evidence="5" id="KW-0665">Pyrimidine biosynthesis</keyword>
<feature type="domain" description="Dihydroorotate dehydrogenase catalytic" evidence="7">
    <location>
        <begin position="83"/>
        <end position="290"/>
    </location>
</feature>
<dbReference type="InterPro" id="IPR050074">
    <property type="entry name" value="DHO_dehydrogenase"/>
</dbReference>
<dbReference type="Pfam" id="PF01180">
    <property type="entry name" value="DHO_dh"/>
    <property type="match status" value="1"/>
</dbReference>
<dbReference type="RefSeq" id="WP_194453800.1">
    <property type="nucleotide sequence ID" value="NZ_CP063849.1"/>
</dbReference>
<evidence type="ECO:0000313" key="8">
    <source>
        <dbReference type="EMBL" id="QOY92146.1"/>
    </source>
</evidence>
<dbReference type="InterPro" id="IPR005720">
    <property type="entry name" value="Dihydroorotate_DH_cat"/>
</dbReference>
<evidence type="ECO:0000256" key="6">
    <source>
        <dbReference type="ARBA" id="ARBA00023002"/>
    </source>
</evidence>
<dbReference type="PANTHER" id="PTHR48109:SF3">
    <property type="entry name" value="SLL0744 PROTEIN"/>
    <property type="match status" value="1"/>
</dbReference>
<evidence type="ECO:0000259" key="7">
    <source>
        <dbReference type="Pfam" id="PF01180"/>
    </source>
</evidence>
<reference evidence="8 9" key="1">
    <citation type="submission" date="2020-10" db="EMBL/GenBank/DDBJ databases">
        <title>Complete genome sequence of Paludibaculum fermentans P105T, a facultatively anaerobic acidobacterium capable of dissimilatory Fe(III) reduction.</title>
        <authorList>
            <person name="Dedysh S.N."/>
            <person name="Beletsky A.V."/>
            <person name="Kulichevskaya I.S."/>
            <person name="Mardanov A.V."/>
            <person name="Ravin N.V."/>
        </authorList>
    </citation>
    <scope>NUCLEOTIDE SEQUENCE [LARGE SCALE GENOMIC DNA]</scope>
    <source>
        <strain evidence="8 9">P105</strain>
    </source>
</reference>
<dbReference type="GO" id="GO:0044205">
    <property type="term" value="P:'de novo' UMP biosynthetic process"/>
    <property type="evidence" value="ECO:0007669"/>
    <property type="project" value="UniProtKB-UniPathway"/>
</dbReference>
<dbReference type="SUPFAM" id="SSF51395">
    <property type="entry name" value="FMN-linked oxidoreductases"/>
    <property type="match status" value="1"/>
</dbReference>
<organism evidence="8 9">
    <name type="scientific">Paludibaculum fermentans</name>
    <dbReference type="NCBI Taxonomy" id="1473598"/>
    <lineage>
        <taxon>Bacteria</taxon>
        <taxon>Pseudomonadati</taxon>
        <taxon>Acidobacteriota</taxon>
        <taxon>Terriglobia</taxon>
        <taxon>Bryobacterales</taxon>
        <taxon>Bryobacteraceae</taxon>
        <taxon>Paludibaculum</taxon>
    </lineage>
</organism>
<dbReference type="NCBIfam" id="NF005741">
    <property type="entry name" value="PRK07565.1"/>
    <property type="match status" value="1"/>
</dbReference>
<dbReference type="PIRSF" id="PIRSF000164">
    <property type="entry name" value="DHO_oxidase"/>
    <property type="match status" value="1"/>
</dbReference>
<proteinExistence type="predicted"/>
<dbReference type="InterPro" id="IPR012135">
    <property type="entry name" value="Dihydroorotate_DH_1_2"/>
</dbReference>
<keyword evidence="9" id="KW-1185">Reference proteome</keyword>
<dbReference type="UniPathway" id="UPA00070"/>
<evidence type="ECO:0000256" key="3">
    <source>
        <dbReference type="ARBA" id="ARBA00022630"/>
    </source>
</evidence>
<dbReference type="KEGG" id="pfer:IRI77_26680"/>
<dbReference type="Gene3D" id="3.20.20.70">
    <property type="entry name" value="Aldolase class I"/>
    <property type="match status" value="1"/>
</dbReference>
<accession>A0A7S7NYI3</accession>
<protein>
    <submittedName>
        <fullName evidence="8">Dihydroorotate dehydrogenase-like protein</fullName>
    </submittedName>
</protein>
<dbReference type="GO" id="GO:0006207">
    <property type="term" value="P:'de novo' pyrimidine nucleobase biosynthetic process"/>
    <property type="evidence" value="ECO:0007669"/>
    <property type="project" value="TreeGrafter"/>
</dbReference>
<evidence type="ECO:0000256" key="2">
    <source>
        <dbReference type="ARBA" id="ARBA00004725"/>
    </source>
</evidence>
<evidence type="ECO:0000256" key="1">
    <source>
        <dbReference type="ARBA" id="ARBA00001917"/>
    </source>
</evidence>
<dbReference type="GO" id="GO:0005737">
    <property type="term" value="C:cytoplasm"/>
    <property type="evidence" value="ECO:0007669"/>
    <property type="project" value="InterPro"/>
</dbReference>
<sequence length="335" mass="37183">MDLSTGYLGLKLRSPLVASSSPFCKDIGNILRLEDSGASAVVLHSLFEEQIQVESGELDRFLTETSDSYGEAVSYFPEMTSYNFGPEPYLNHLRKAKESVDIPVIGSLNGVSTGGWIRYAQMMEQAGADAIELNIYYLPTELEMPSGKVEEMYFDLVSHVKASVRIPVAVKLGPFFTAFAHLATRLDAAGADGLVLFNRFYQPDFDLEALEVVPNLMLSDSQELRLRLHWTALLYNRIRPDLAITGGVHTAEDAVKGVMAGARCTMMTSALLRHGIPYLEKVEEDLLDWMEEHEYESIGQMRGSMSSQSVAEPAAFERANYMKVLSSYALKPATR</sequence>
<dbReference type="Proteomes" id="UP000593892">
    <property type="component" value="Chromosome"/>
</dbReference>
<keyword evidence="6" id="KW-0560">Oxidoreductase</keyword>
<name>A0A7S7NYI3_PALFE</name>
<dbReference type="CDD" id="cd04739">
    <property type="entry name" value="DHOD_like"/>
    <property type="match status" value="1"/>
</dbReference>
<dbReference type="GO" id="GO:0004152">
    <property type="term" value="F:dihydroorotate dehydrogenase activity"/>
    <property type="evidence" value="ECO:0007669"/>
    <property type="project" value="InterPro"/>
</dbReference>
<evidence type="ECO:0000256" key="5">
    <source>
        <dbReference type="ARBA" id="ARBA00022975"/>
    </source>
</evidence>
<evidence type="ECO:0000256" key="4">
    <source>
        <dbReference type="ARBA" id="ARBA00022643"/>
    </source>
</evidence>
<keyword evidence="4" id="KW-0288">FMN</keyword>
<dbReference type="AlphaFoldDB" id="A0A7S7NYI3"/>
<keyword evidence="3" id="KW-0285">Flavoprotein</keyword>
<gene>
    <name evidence="8" type="ORF">IRI77_26680</name>
</gene>
<comment type="cofactor">
    <cofactor evidence="1">
        <name>FMN</name>
        <dbReference type="ChEBI" id="CHEBI:58210"/>
    </cofactor>
</comment>
<evidence type="ECO:0000313" key="9">
    <source>
        <dbReference type="Proteomes" id="UP000593892"/>
    </source>
</evidence>
<dbReference type="InterPro" id="IPR013785">
    <property type="entry name" value="Aldolase_TIM"/>
</dbReference>
<dbReference type="EMBL" id="CP063849">
    <property type="protein sequence ID" value="QOY92146.1"/>
    <property type="molecule type" value="Genomic_DNA"/>
</dbReference>
<dbReference type="PANTHER" id="PTHR48109">
    <property type="entry name" value="DIHYDROOROTATE DEHYDROGENASE (QUINONE), MITOCHONDRIAL-RELATED"/>
    <property type="match status" value="1"/>
</dbReference>
<comment type="pathway">
    <text evidence="2">Pyrimidine metabolism; UMP biosynthesis via de novo pathway.</text>
</comment>